<reference evidence="2" key="1">
    <citation type="journal article" date="2022" name="Mol. Ecol. Resour.">
        <title>The genomes of chicory, endive, great burdock and yacon provide insights into Asteraceae palaeo-polyploidization history and plant inulin production.</title>
        <authorList>
            <person name="Fan W."/>
            <person name="Wang S."/>
            <person name="Wang H."/>
            <person name="Wang A."/>
            <person name="Jiang F."/>
            <person name="Liu H."/>
            <person name="Zhao H."/>
            <person name="Xu D."/>
            <person name="Zhang Y."/>
        </authorList>
    </citation>
    <scope>NUCLEOTIDE SEQUENCE [LARGE SCALE GENOMIC DNA]</scope>
    <source>
        <strain evidence="2">cv. Yunnan</strain>
    </source>
</reference>
<organism evidence="1 2">
    <name type="scientific">Smallanthus sonchifolius</name>
    <dbReference type="NCBI Taxonomy" id="185202"/>
    <lineage>
        <taxon>Eukaryota</taxon>
        <taxon>Viridiplantae</taxon>
        <taxon>Streptophyta</taxon>
        <taxon>Embryophyta</taxon>
        <taxon>Tracheophyta</taxon>
        <taxon>Spermatophyta</taxon>
        <taxon>Magnoliopsida</taxon>
        <taxon>eudicotyledons</taxon>
        <taxon>Gunneridae</taxon>
        <taxon>Pentapetalae</taxon>
        <taxon>asterids</taxon>
        <taxon>campanulids</taxon>
        <taxon>Asterales</taxon>
        <taxon>Asteraceae</taxon>
        <taxon>Asteroideae</taxon>
        <taxon>Heliantheae alliance</taxon>
        <taxon>Millerieae</taxon>
        <taxon>Smallanthus</taxon>
    </lineage>
</organism>
<protein>
    <submittedName>
        <fullName evidence="1">Uncharacterized protein</fullName>
    </submittedName>
</protein>
<comment type="caution">
    <text evidence="1">The sequence shown here is derived from an EMBL/GenBank/DDBJ whole genome shotgun (WGS) entry which is preliminary data.</text>
</comment>
<evidence type="ECO:0000313" key="2">
    <source>
        <dbReference type="Proteomes" id="UP001056120"/>
    </source>
</evidence>
<dbReference type="Proteomes" id="UP001056120">
    <property type="component" value="Linkage Group LG14"/>
</dbReference>
<reference evidence="1 2" key="2">
    <citation type="journal article" date="2022" name="Mol. Ecol. Resour.">
        <title>The genomes of chicory, endive, great burdock and yacon provide insights into Asteraceae paleo-polyploidization history and plant inulin production.</title>
        <authorList>
            <person name="Fan W."/>
            <person name="Wang S."/>
            <person name="Wang H."/>
            <person name="Wang A."/>
            <person name="Jiang F."/>
            <person name="Liu H."/>
            <person name="Zhao H."/>
            <person name="Xu D."/>
            <person name="Zhang Y."/>
        </authorList>
    </citation>
    <scope>NUCLEOTIDE SEQUENCE [LARGE SCALE GENOMIC DNA]</scope>
    <source>
        <strain evidence="2">cv. Yunnan</strain>
        <tissue evidence="1">Leaves</tissue>
    </source>
</reference>
<dbReference type="EMBL" id="CM042031">
    <property type="protein sequence ID" value="KAI3784411.1"/>
    <property type="molecule type" value="Genomic_DNA"/>
</dbReference>
<accession>A0ACB9GMU1</accession>
<evidence type="ECO:0000313" key="1">
    <source>
        <dbReference type="EMBL" id="KAI3784411.1"/>
    </source>
</evidence>
<keyword evidence="2" id="KW-1185">Reference proteome</keyword>
<sequence>MLSAGWKKLSLVGEAIDLVVLNDLKNRLNDLVELGMELRYLWGLKVMVTFSSTVGVRKFLDGKRKEHELLFSDQQIWDGQLIQFERIAWVHILGVPIQLWEDNTFNGIRQTFGKIVEFSTASFVNGNMSYEEMGIINDKPGRISTNINSEWGGQVFPVRIEETSCCWAPRCIKISENNASSSSASAPTAGAAQGHSKIQMKRLSRLSVMGKEEGTPKAHPRGAIRKKEIGSQIFSVGGGELDSGEGWESEMEEGEIGGAQPVALAGELVEDRREMEIGAHEGVEAAYRSFRH</sequence>
<proteinExistence type="predicted"/>
<name>A0ACB9GMU1_9ASTR</name>
<gene>
    <name evidence="1" type="ORF">L1987_43510</name>
</gene>